<feature type="transmembrane region" description="Helical" evidence="1">
    <location>
        <begin position="6"/>
        <end position="23"/>
    </location>
</feature>
<keyword evidence="1" id="KW-1133">Transmembrane helix</keyword>
<dbReference type="EMBL" id="LAZR01057506">
    <property type="protein sequence ID" value="KKK71938.1"/>
    <property type="molecule type" value="Genomic_DNA"/>
</dbReference>
<proteinExistence type="predicted"/>
<keyword evidence="1" id="KW-0812">Transmembrane</keyword>
<sequence length="66" mass="7679">MRNNLNTVLLVIVIVLLLYGLFVKSDHRRFQQLQRELMFDQKTQQACLAWGEPSTIPHDPPLCSEL</sequence>
<comment type="caution">
    <text evidence="2">The sequence shown here is derived from an EMBL/GenBank/DDBJ whole genome shotgun (WGS) entry which is preliminary data.</text>
</comment>
<name>A0A0F8XSM4_9ZZZZ</name>
<organism evidence="2">
    <name type="scientific">marine sediment metagenome</name>
    <dbReference type="NCBI Taxonomy" id="412755"/>
    <lineage>
        <taxon>unclassified sequences</taxon>
        <taxon>metagenomes</taxon>
        <taxon>ecological metagenomes</taxon>
    </lineage>
</organism>
<keyword evidence="1" id="KW-0472">Membrane</keyword>
<dbReference type="AlphaFoldDB" id="A0A0F8XSM4"/>
<reference evidence="2" key="1">
    <citation type="journal article" date="2015" name="Nature">
        <title>Complex archaea that bridge the gap between prokaryotes and eukaryotes.</title>
        <authorList>
            <person name="Spang A."/>
            <person name="Saw J.H."/>
            <person name="Jorgensen S.L."/>
            <person name="Zaremba-Niedzwiedzka K."/>
            <person name="Martijn J."/>
            <person name="Lind A.E."/>
            <person name="van Eijk R."/>
            <person name="Schleper C."/>
            <person name="Guy L."/>
            <person name="Ettema T.J."/>
        </authorList>
    </citation>
    <scope>NUCLEOTIDE SEQUENCE</scope>
</reference>
<protein>
    <submittedName>
        <fullName evidence="2">Uncharacterized protein</fullName>
    </submittedName>
</protein>
<accession>A0A0F8XSM4</accession>
<evidence type="ECO:0000313" key="2">
    <source>
        <dbReference type="EMBL" id="KKK71938.1"/>
    </source>
</evidence>
<gene>
    <name evidence="2" type="ORF">LCGC14_2908910</name>
</gene>
<evidence type="ECO:0000256" key="1">
    <source>
        <dbReference type="SAM" id="Phobius"/>
    </source>
</evidence>